<proteinExistence type="predicted"/>
<reference evidence="2" key="1">
    <citation type="journal article" date="2020" name="Nat. Commun.">
        <title>Large-scale genome sequencing of mycorrhizal fungi provides insights into the early evolution of symbiotic traits.</title>
        <authorList>
            <person name="Miyauchi S."/>
            <person name="Kiss E."/>
            <person name="Kuo A."/>
            <person name="Drula E."/>
            <person name="Kohler A."/>
            <person name="Sanchez-Garcia M."/>
            <person name="Morin E."/>
            <person name="Andreopoulos B."/>
            <person name="Barry K.W."/>
            <person name="Bonito G."/>
            <person name="Buee M."/>
            <person name="Carver A."/>
            <person name="Chen C."/>
            <person name="Cichocki N."/>
            <person name="Clum A."/>
            <person name="Culley D."/>
            <person name="Crous P.W."/>
            <person name="Fauchery L."/>
            <person name="Girlanda M."/>
            <person name="Hayes R.D."/>
            <person name="Keri Z."/>
            <person name="LaButti K."/>
            <person name="Lipzen A."/>
            <person name="Lombard V."/>
            <person name="Magnuson J."/>
            <person name="Maillard F."/>
            <person name="Murat C."/>
            <person name="Nolan M."/>
            <person name="Ohm R.A."/>
            <person name="Pangilinan J."/>
            <person name="Pereira M.F."/>
            <person name="Perotto S."/>
            <person name="Peter M."/>
            <person name="Pfister S."/>
            <person name="Riley R."/>
            <person name="Sitrit Y."/>
            <person name="Stielow J.B."/>
            <person name="Szollosi G."/>
            <person name="Zifcakova L."/>
            <person name="Stursova M."/>
            <person name="Spatafora J.W."/>
            <person name="Tedersoo L."/>
            <person name="Vaario L.M."/>
            <person name="Yamada A."/>
            <person name="Yan M."/>
            <person name="Wang P."/>
            <person name="Xu J."/>
            <person name="Bruns T."/>
            <person name="Baldrian P."/>
            <person name="Vilgalys R."/>
            <person name="Dunand C."/>
            <person name="Henrissat B."/>
            <person name="Grigoriev I.V."/>
            <person name="Hibbett D."/>
            <person name="Nagy L.G."/>
            <person name="Martin F.M."/>
        </authorList>
    </citation>
    <scope>NUCLEOTIDE SEQUENCE</scope>
    <source>
        <strain evidence="2">UH-Tt-Lm1</strain>
    </source>
</reference>
<name>A0A9P6H558_9AGAM</name>
<reference evidence="2" key="2">
    <citation type="submission" date="2020-11" db="EMBL/GenBank/DDBJ databases">
        <authorList>
            <consortium name="DOE Joint Genome Institute"/>
            <person name="Kuo A."/>
            <person name="Miyauchi S."/>
            <person name="Kiss E."/>
            <person name="Drula E."/>
            <person name="Kohler A."/>
            <person name="Sanchez-Garcia M."/>
            <person name="Andreopoulos B."/>
            <person name="Barry K.W."/>
            <person name="Bonito G."/>
            <person name="Buee M."/>
            <person name="Carver A."/>
            <person name="Chen C."/>
            <person name="Cichocki N."/>
            <person name="Clum A."/>
            <person name="Culley D."/>
            <person name="Crous P.W."/>
            <person name="Fauchery L."/>
            <person name="Girlanda M."/>
            <person name="Hayes R."/>
            <person name="Keri Z."/>
            <person name="Labutti K."/>
            <person name="Lipzen A."/>
            <person name="Lombard V."/>
            <person name="Magnuson J."/>
            <person name="Maillard F."/>
            <person name="Morin E."/>
            <person name="Murat C."/>
            <person name="Nolan M."/>
            <person name="Ohm R."/>
            <person name="Pangilinan J."/>
            <person name="Pereira M."/>
            <person name="Perotto S."/>
            <person name="Peter M."/>
            <person name="Riley R."/>
            <person name="Sitrit Y."/>
            <person name="Stielow B."/>
            <person name="Szollosi G."/>
            <person name="Zifcakova L."/>
            <person name="Stursova M."/>
            <person name="Spatafora J.W."/>
            <person name="Tedersoo L."/>
            <person name="Vaario L.-M."/>
            <person name="Yamada A."/>
            <person name="Yan M."/>
            <person name="Wang P."/>
            <person name="Xu J."/>
            <person name="Bruns T."/>
            <person name="Baldrian P."/>
            <person name="Vilgalys R."/>
            <person name="Henrissat B."/>
            <person name="Grigoriev I.V."/>
            <person name="Hibbett D."/>
            <person name="Nagy L.G."/>
            <person name="Martin F.M."/>
        </authorList>
    </citation>
    <scope>NUCLEOTIDE SEQUENCE</scope>
    <source>
        <strain evidence="2">UH-Tt-Lm1</strain>
    </source>
</reference>
<gene>
    <name evidence="2" type="ORF">BJ322DRAFT_1221545</name>
</gene>
<protein>
    <submittedName>
        <fullName evidence="2">Uncharacterized protein</fullName>
    </submittedName>
</protein>
<evidence type="ECO:0000313" key="3">
    <source>
        <dbReference type="Proteomes" id="UP000736335"/>
    </source>
</evidence>
<feature type="region of interest" description="Disordered" evidence="1">
    <location>
        <begin position="102"/>
        <end position="123"/>
    </location>
</feature>
<evidence type="ECO:0000313" key="2">
    <source>
        <dbReference type="EMBL" id="KAF9779227.1"/>
    </source>
</evidence>
<dbReference type="EMBL" id="WIUZ02000020">
    <property type="protein sequence ID" value="KAF9779227.1"/>
    <property type="molecule type" value="Genomic_DNA"/>
</dbReference>
<dbReference type="AlphaFoldDB" id="A0A9P6H558"/>
<keyword evidence="3" id="KW-1185">Reference proteome</keyword>
<comment type="caution">
    <text evidence="2">The sequence shown here is derived from an EMBL/GenBank/DDBJ whole genome shotgun (WGS) entry which is preliminary data.</text>
</comment>
<accession>A0A9P6H558</accession>
<dbReference type="OrthoDB" id="2290221at2759"/>
<evidence type="ECO:0000256" key="1">
    <source>
        <dbReference type="SAM" id="MobiDB-lite"/>
    </source>
</evidence>
<dbReference type="Proteomes" id="UP000736335">
    <property type="component" value="Unassembled WGS sequence"/>
</dbReference>
<sequence length="276" mass="29191">MTVTLANPAGGPDGTHALSKIRLTKRAVWGALPIYTQPWGPLVSMSCYHSTTTFASHYRMVRSAPSKVLATLEHDVSALISSGVVIPNAKLTGDGDDKLVGSGSSRCRGGGGGGGGGGATGNYSNGHLASHPLSSPRIDDQTGVIPASRGQAIPPQCYRGGATVWRRWAHKTSGWTRTVSSNGRSKPPEAALQHPLRVRLPLTLGRFTSGTGVDLLSIGERGEQHSASLLVKRSSTEQSKPKHHRKVFDNKVKGHIWQSIPPATARSEFEGGVQPM</sequence>
<organism evidence="2 3">
    <name type="scientific">Thelephora terrestris</name>
    <dbReference type="NCBI Taxonomy" id="56493"/>
    <lineage>
        <taxon>Eukaryota</taxon>
        <taxon>Fungi</taxon>
        <taxon>Dikarya</taxon>
        <taxon>Basidiomycota</taxon>
        <taxon>Agaricomycotina</taxon>
        <taxon>Agaricomycetes</taxon>
        <taxon>Thelephorales</taxon>
        <taxon>Thelephoraceae</taxon>
        <taxon>Thelephora</taxon>
    </lineage>
</organism>
<feature type="compositionally biased region" description="Gly residues" evidence="1">
    <location>
        <begin position="108"/>
        <end position="120"/>
    </location>
</feature>